<evidence type="ECO:0000256" key="1">
    <source>
        <dbReference type="ARBA" id="ARBA00004635"/>
    </source>
</evidence>
<accession>A0A934MP53</accession>
<evidence type="ECO:0008006" key="10">
    <source>
        <dbReference type="Google" id="ProtNLM"/>
    </source>
</evidence>
<dbReference type="PANTHER" id="PTHR30429">
    <property type="entry name" value="D-METHIONINE-BINDING LIPOPROTEIN METQ"/>
    <property type="match status" value="1"/>
</dbReference>
<keyword evidence="3 7" id="KW-0732">Signal</keyword>
<dbReference type="Pfam" id="PF03180">
    <property type="entry name" value="Lipoprotein_9"/>
    <property type="match status" value="1"/>
</dbReference>
<dbReference type="SUPFAM" id="SSF53850">
    <property type="entry name" value="Periplasmic binding protein-like II"/>
    <property type="match status" value="1"/>
</dbReference>
<dbReference type="Gene3D" id="3.40.190.10">
    <property type="entry name" value="Periplasmic binding protein-like II"/>
    <property type="match status" value="2"/>
</dbReference>
<feature type="signal peptide" evidence="7">
    <location>
        <begin position="1"/>
        <end position="27"/>
    </location>
</feature>
<evidence type="ECO:0000256" key="5">
    <source>
        <dbReference type="ARBA" id="ARBA00023139"/>
    </source>
</evidence>
<gene>
    <name evidence="8" type="ORF">JFN88_04235</name>
</gene>
<evidence type="ECO:0000313" key="9">
    <source>
        <dbReference type="Proteomes" id="UP000640274"/>
    </source>
</evidence>
<evidence type="ECO:0000256" key="2">
    <source>
        <dbReference type="ARBA" id="ARBA00008973"/>
    </source>
</evidence>
<dbReference type="InterPro" id="IPR004872">
    <property type="entry name" value="Lipoprotein_NlpA"/>
</dbReference>
<protein>
    <recommendedName>
        <fullName evidence="10">Lipoprotein</fullName>
    </recommendedName>
</protein>
<dbReference type="GO" id="GO:0016020">
    <property type="term" value="C:membrane"/>
    <property type="evidence" value="ECO:0007669"/>
    <property type="project" value="UniProtKB-SubCell"/>
</dbReference>
<keyword evidence="6" id="KW-0449">Lipoprotein</keyword>
<feature type="chain" id="PRO_5039170190" description="Lipoprotein" evidence="7">
    <location>
        <begin position="28"/>
        <end position="287"/>
    </location>
</feature>
<keyword evidence="5" id="KW-0564">Palmitate</keyword>
<dbReference type="AlphaFoldDB" id="A0A934MP53"/>
<comment type="subcellular location">
    <subcellularLocation>
        <location evidence="1">Membrane</location>
        <topology evidence="1">Lipid-anchor</topology>
    </subcellularLocation>
</comment>
<dbReference type="EMBL" id="JAELUP010000010">
    <property type="protein sequence ID" value="MBJ6360533.1"/>
    <property type="molecule type" value="Genomic_DNA"/>
</dbReference>
<name>A0A934MP53_9BACL</name>
<sequence length="287" mass="31611">MKKMTVVILTSLLLAFTSACGSASKSATETKETASAASEDKHIKLVMGDSGFATQIIATLKEELANDGFTLEHVISRDIIEPNKLVSDGRADANFMQTQAYLDEFIAGTKIKNLQRAFYVGFLPVGLYSNKYKTIEEVPDGATFAIPIDTSNVGRPLHLLQKLGVLKLKEGKKPESTTVQDIVENPHNYKFKEVDQLMLPQTLNDVDVTMLGVTTVALQGKDPNDAIAIEEYSPELPFILIVAANTGVIGTPKIKALEKAFESDKIKAFFDENYKKTLRFTFDLNKK</sequence>
<dbReference type="PROSITE" id="PS51257">
    <property type="entry name" value="PROKAR_LIPOPROTEIN"/>
    <property type="match status" value="1"/>
</dbReference>
<dbReference type="PANTHER" id="PTHR30429:SF0">
    <property type="entry name" value="METHIONINE-BINDING LIPOPROTEIN METQ"/>
    <property type="match status" value="1"/>
</dbReference>
<comment type="similarity">
    <text evidence="2">Belongs to the NlpA lipoprotein family.</text>
</comment>
<evidence type="ECO:0000256" key="6">
    <source>
        <dbReference type="ARBA" id="ARBA00023288"/>
    </source>
</evidence>
<dbReference type="Proteomes" id="UP000640274">
    <property type="component" value="Unassembled WGS sequence"/>
</dbReference>
<dbReference type="RefSeq" id="WP_199018087.1">
    <property type="nucleotide sequence ID" value="NZ_JAELUP010000010.1"/>
</dbReference>
<evidence type="ECO:0000256" key="7">
    <source>
        <dbReference type="SAM" id="SignalP"/>
    </source>
</evidence>
<evidence type="ECO:0000313" key="8">
    <source>
        <dbReference type="EMBL" id="MBJ6360533.1"/>
    </source>
</evidence>
<comment type="caution">
    <text evidence="8">The sequence shown here is derived from an EMBL/GenBank/DDBJ whole genome shotgun (WGS) entry which is preliminary data.</text>
</comment>
<keyword evidence="4" id="KW-0472">Membrane</keyword>
<evidence type="ECO:0000256" key="4">
    <source>
        <dbReference type="ARBA" id="ARBA00023136"/>
    </source>
</evidence>
<reference evidence="8" key="1">
    <citation type="submission" date="2020-12" db="EMBL/GenBank/DDBJ databases">
        <authorList>
            <person name="Huq M.A."/>
        </authorList>
    </citation>
    <scope>NUCLEOTIDE SEQUENCE</scope>
    <source>
        <strain evidence="8">MAHUQ-46</strain>
    </source>
</reference>
<organism evidence="8 9">
    <name type="scientific">Paenibacillus roseus</name>
    <dbReference type="NCBI Taxonomy" id="2798579"/>
    <lineage>
        <taxon>Bacteria</taxon>
        <taxon>Bacillati</taxon>
        <taxon>Bacillota</taxon>
        <taxon>Bacilli</taxon>
        <taxon>Bacillales</taxon>
        <taxon>Paenibacillaceae</taxon>
        <taxon>Paenibacillus</taxon>
    </lineage>
</organism>
<evidence type="ECO:0000256" key="3">
    <source>
        <dbReference type="ARBA" id="ARBA00022729"/>
    </source>
</evidence>
<keyword evidence="9" id="KW-1185">Reference proteome</keyword>
<proteinExistence type="inferred from homology"/>